<evidence type="ECO:0008006" key="4">
    <source>
        <dbReference type="Google" id="ProtNLM"/>
    </source>
</evidence>
<name>A0ABQ4KC46_9BACI</name>
<evidence type="ECO:0000313" key="3">
    <source>
        <dbReference type="Proteomes" id="UP000680279"/>
    </source>
</evidence>
<dbReference type="InterPro" id="IPR025413">
    <property type="entry name" value="YpzG-like"/>
</dbReference>
<proteinExistence type="predicted"/>
<dbReference type="Pfam" id="PF14139">
    <property type="entry name" value="YpzG"/>
    <property type="match status" value="1"/>
</dbReference>
<feature type="compositionally biased region" description="Basic and acidic residues" evidence="1">
    <location>
        <begin position="42"/>
        <end position="53"/>
    </location>
</feature>
<feature type="region of interest" description="Disordered" evidence="1">
    <location>
        <begin position="1"/>
        <end position="53"/>
    </location>
</feature>
<reference evidence="2 3" key="1">
    <citation type="submission" date="2021-03" db="EMBL/GenBank/DDBJ databases">
        <title>Antimicrobial resistance genes in bacteria isolated from Japanese honey, and their potential for conferring macrolide and lincosamide resistance in the American foulbrood pathogen Paenibacillus larvae.</title>
        <authorList>
            <person name="Okamoto M."/>
            <person name="Kumagai M."/>
            <person name="Kanamori H."/>
            <person name="Takamatsu D."/>
        </authorList>
    </citation>
    <scope>NUCLEOTIDE SEQUENCE [LARGE SCALE GENOMIC DNA]</scope>
    <source>
        <strain evidence="2 3">J1TS3</strain>
    </source>
</reference>
<evidence type="ECO:0000256" key="1">
    <source>
        <dbReference type="SAM" id="MobiDB-lite"/>
    </source>
</evidence>
<gene>
    <name evidence="2" type="ORF">J1TS3_43350</name>
</gene>
<dbReference type="EMBL" id="BOQT01000028">
    <property type="protein sequence ID" value="GIN23201.1"/>
    <property type="molecule type" value="Genomic_DNA"/>
</dbReference>
<accession>A0ABQ4KC46</accession>
<sequence length="53" mass="6426">MQKNRQSHMNRELTPFNRGWYRPKHGGSQVNGQTQQTQEQIILERDAVKRYKR</sequence>
<comment type="caution">
    <text evidence="2">The sequence shown here is derived from an EMBL/GenBank/DDBJ whole genome shotgun (WGS) entry which is preliminary data.</text>
</comment>
<organism evidence="2 3">
    <name type="scientific">Siminovitchia fordii</name>
    <dbReference type="NCBI Taxonomy" id="254759"/>
    <lineage>
        <taxon>Bacteria</taxon>
        <taxon>Bacillati</taxon>
        <taxon>Bacillota</taxon>
        <taxon>Bacilli</taxon>
        <taxon>Bacillales</taxon>
        <taxon>Bacillaceae</taxon>
        <taxon>Siminovitchia</taxon>
    </lineage>
</organism>
<keyword evidence="3" id="KW-1185">Reference proteome</keyword>
<dbReference type="Proteomes" id="UP000680279">
    <property type="component" value="Unassembled WGS sequence"/>
</dbReference>
<protein>
    <recommendedName>
        <fullName evidence="4">YpzG family protein</fullName>
    </recommendedName>
</protein>
<evidence type="ECO:0000313" key="2">
    <source>
        <dbReference type="EMBL" id="GIN23201.1"/>
    </source>
</evidence>